<evidence type="ECO:0000259" key="14">
    <source>
        <dbReference type="Pfam" id="PF07715"/>
    </source>
</evidence>
<feature type="signal peptide" evidence="12">
    <location>
        <begin position="1"/>
        <end position="19"/>
    </location>
</feature>
<evidence type="ECO:0000256" key="6">
    <source>
        <dbReference type="ARBA" id="ARBA00023077"/>
    </source>
</evidence>
<evidence type="ECO:0000256" key="9">
    <source>
        <dbReference type="ARBA" id="ARBA00023237"/>
    </source>
</evidence>
<dbReference type="Pfam" id="PF00593">
    <property type="entry name" value="TonB_dep_Rec_b-barrel"/>
    <property type="match status" value="1"/>
</dbReference>
<evidence type="ECO:0000256" key="7">
    <source>
        <dbReference type="ARBA" id="ARBA00023136"/>
    </source>
</evidence>
<evidence type="ECO:0000256" key="10">
    <source>
        <dbReference type="PROSITE-ProRule" id="PRU01360"/>
    </source>
</evidence>
<keyword evidence="5 12" id="KW-0732">Signal</keyword>
<evidence type="ECO:0000256" key="12">
    <source>
        <dbReference type="SAM" id="SignalP"/>
    </source>
</evidence>
<dbReference type="Gene3D" id="2.40.170.20">
    <property type="entry name" value="TonB-dependent receptor, beta-barrel domain"/>
    <property type="match status" value="1"/>
</dbReference>
<dbReference type="SUPFAM" id="SSF56935">
    <property type="entry name" value="Porins"/>
    <property type="match status" value="1"/>
</dbReference>
<evidence type="ECO:0000256" key="11">
    <source>
        <dbReference type="RuleBase" id="RU003357"/>
    </source>
</evidence>
<evidence type="ECO:0000256" key="2">
    <source>
        <dbReference type="ARBA" id="ARBA00022448"/>
    </source>
</evidence>
<evidence type="ECO:0000256" key="4">
    <source>
        <dbReference type="ARBA" id="ARBA00022692"/>
    </source>
</evidence>
<dbReference type="InterPro" id="IPR000531">
    <property type="entry name" value="Beta-barrel_TonB"/>
</dbReference>
<dbReference type="InterPro" id="IPR036942">
    <property type="entry name" value="Beta-barrel_TonB_sf"/>
</dbReference>
<comment type="similarity">
    <text evidence="10 11">Belongs to the TonB-dependent receptor family.</text>
</comment>
<dbReference type="Proteomes" id="UP001168552">
    <property type="component" value="Unassembled WGS sequence"/>
</dbReference>
<keyword evidence="3 10" id="KW-1134">Transmembrane beta strand</keyword>
<evidence type="ECO:0000256" key="3">
    <source>
        <dbReference type="ARBA" id="ARBA00022452"/>
    </source>
</evidence>
<dbReference type="RefSeq" id="WP_320003485.1">
    <property type="nucleotide sequence ID" value="NZ_JAUHJS010000002.1"/>
</dbReference>
<keyword evidence="2 10" id="KW-0813">Transport</keyword>
<accession>A0ABT8F4Q2</accession>
<dbReference type="PANTHER" id="PTHR30069">
    <property type="entry name" value="TONB-DEPENDENT OUTER MEMBRANE RECEPTOR"/>
    <property type="match status" value="1"/>
</dbReference>
<protein>
    <submittedName>
        <fullName evidence="15">TonB-dependent receptor</fullName>
    </submittedName>
</protein>
<dbReference type="SUPFAM" id="SSF49464">
    <property type="entry name" value="Carboxypeptidase regulatory domain-like"/>
    <property type="match status" value="1"/>
</dbReference>
<keyword evidence="16" id="KW-1185">Reference proteome</keyword>
<dbReference type="PROSITE" id="PS52016">
    <property type="entry name" value="TONB_DEPENDENT_REC_3"/>
    <property type="match status" value="1"/>
</dbReference>
<evidence type="ECO:0000256" key="5">
    <source>
        <dbReference type="ARBA" id="ARBA00022729"/>
    </source>
</evidence>
<evidence type="ECO:0000256" key="1">
    <source>
        <dbReference type="ARBA" id="ARBA00004571"/>
    </source>
</evidence>
<evidence type="ECO:0000313" key="15">
    <source>
        <dbReference type="EMBL" id="MDN4164961.1"/>
    </source>
</evidence>
<dbReference type="Pfam" id="PF07715">
    <property type="entry name" value="Plug"/>
    <property type="match status" value="1"/>
</dbReference>
<dbReference type="InterPro" id="IPR039426">
    <property type="entry name" value="TonB-dep_rcpt-like"/>
</dbReference>
<reference evidence="15" key="1">
    <citation type="submission" date="2023-06" db="EMBL/GenBank/DDBJ databases">
        <title>Cytophagales bacterium Strain LB-30, isolated from soil.</title>
        <authorList>
            <person name="Liu B."/>
        </authorList>
    </citation>
    <scope>NUCLEOTIDE SEQUENCE</scope>
    <source>
        <strain evidence="15">LB-30</strain>
    </source>
</reference>
<dbReference type="InterPro" id="IPR008969">
    <property type="entry name" value="CarboxyPept-like_regulatory"/>
</dbReference>
<comment type="caution">
    <text evidence="15">The sequence shown here is derived from an EMBL/GenBank/DDBJ whole genome shotgun (WGS) entry which is preliminary data.</text>
</comment>
<dbReference type="InterPro" id="IPR037066">
    <property type="entry name" value="Plug_dom_sf"/>
</dbReference>
<dbReference type="EMBL" id="JAUHJS010000002">
    <property type="protein sequence ID" value="MDN4164961.1"/>
    <property type="molecule type" value="Genomic_DNA"/>
</dbReference>
<evidence type="ECO:0000313" key="16">
    <source>
        <dbReference type="Proteomes" id="UP001168552"/>
    </source>
</evidence>
<organism evidence="15 16">
    <name type="scientific">Shiella aurantiaca</name>
    <dbReference type="NCBI Taxonomy" id="3058365"/>
    <lineage>
        <taxon>Bacteria</taxon>
        <taxon>Pseudomonadati</taxon>
        <taxon>Bacteroidota</taxon>
        <taxon>Cytophagia</taxon>
        <taxon>Cytophagales</taxon>
        <taxon>Shiellaceae</taxon>
        <taxon>Shiella</taxon>
    </lineage>
</organism>
<proteinExistence type="inferred from homology"/>
<dbReference type="InterPro" id="IPR012910">
    <property type="entry name" value="Plug_dom"/>
</dbReference>
<keyword evidence="6 11" id="KW-0798">TonB box</keyword>
<keyword evidence="9 10" id="KW-0998">Cell outer membrane</keyword>
<keyword evidence="4 10" id="KW-0812">Transmembrane</keyword>
<feature type="chain" id="PRO_5047060873" evidence="12">
    <location>
        <begin position="20"/>
        <end position="797"/>
    </location>
</feature>
<dbReference type="Gene3D" id="2.170.130.10">
    <property type="entry name" value="TonB-dependent receptor, plug domain"/>
    <property type="match status" value="1"/>
</dbReference>
<sequence>MKKYAMLLWFSMPFCYVYAQSLTVLDKQEVKPIADALVYTVDQTHQTFTDAKGQVNLSGFPTNTEVILQHPSYLTQRFLWKGENANVLLSAKSYSLDEVVVSGSRWEETQRDITNQVVKIKARDIAFDNPATTADVIANTGEVYVQKSQLGGGSPMLRGFSANSILLVIDGVRMNNAIYRSGNLQNSISVDANQLESAEVLFGPGSVLFGSDALGGVINFTTFQPRFSGEEKSVTEAHAFVRYASAYRERTAHVDFSFGRKKLAFATNLTYSSFGDLRTGQNRANKYGDFGLRNWTAVRFNGRDTMLANTNPHMMWGSGYDQFNIQQKVSYQPNKNLRLDYGLYYAQTGDVPRYDRLVELRNGMPRSAEWYYGKAPWLMHRLGLHLTKPIRAYDEAKIVLAYQHLEESRVNRNFDNFWRRTQTEEVEVLTSNFDFKKHLQKGWEVYYGGEWLINTVRSTASRENIETGVIDYAATRYPNGGSEVMSSSAYGQVVYKPNEQITWSAGARYNYYTLAASLTDTITFQFPFDEIGLNTQALTGSVGMVYNLDKWRLNTSLSSGYRAPNVDDIAKVFDSEPGTLIVPNDELGPEYSYSAEVGISRTFAERFTLTGNVYYTHVRDAIERRNFTYQGEDSVVFDGVLSRVTANVNAGNAYIFGFTLHALADVNEWLSLSASATYTEGKDRTNDIPLRHIPPFFGQAAAVFKAQGWRTELYTNFAGNKPLSGLPLEEQSKVGINYTEQGTLSWATLNLKTSYQAKPWLMVQLGVENIFDTFYHPFASGISAPGRNVILTLRATL</sequence>
<dbReference type="PANTHER" id="PTHR30069:SF29">
    <property type="entry name" value="HEMOGLOBIN AND HEMOGLOBIN-HAPTOGLOBIN-BINDING PROTEIN 1-RELATED"/>
    <property type="match status" value="1"/>
</dbReference>
<keyword evidence="7 10" id="KW-0472">Membrane</keyword>
<evidence type="ECO:0000259" key="13">
    <source>
        <dbReference type="Pfam" id="PF00593"/>
    </source>
</evidence>
<keyword evidence="8 15" id="KW-0675">Receptor</keyword>
<comment type="subcellular location">
    <subcellularLocation>
        <location evidence="1 10">Cell outer membrane</location>
        <topology evidence="1 10">Multi-pass membrane protein</topology>
    </subcellularLocation>
</comment>
<evidence type="ECO:0000256" key="8">
    <source>
        <dbReference type="ARBA" id="ARBA00023170"/>
    </source>
</evidence>
<name>A0ABT8F4Q2_9BACT</name>
<gene>
    <name evidence="15" type="ORF">QWY31_05575</name>
</gene>
<feature type="domain" description="TonB-dependent receptor plug" evidence="14">
    <location>
        <begin position="110"/>
        <end position="217"/>
    </location>
</feature>
<feature type="domain" description="TonB-dependent receptor-like beta-barrel" evidence="13">
    <location>
        <begin position="272"/>
        <end position="770"/>
    </location>
</feature>